<dbReference type="RefSeq" id="WP_117854452.1">
    <property type="nucleotide sequence ID" value="NZ_JACOOT010000020.1"/>
</dbReference>
<evidence type="ECO:0000313" key="1">
    <source>
        <dbReference type="EMBL" id="MBC5651230.1"/>
    </source>
</evidence>
<protein>
    <recommendedName>
        <fullName evidence="3">Transposase</fullName>
    </recommendedName>
</protein>
<sequence>MGATPEEKKKRLHEDFDIAMTEEFESEVRDMCNLSRALVDQGIEQGMKQGVEKEKMSLAQMMIKEKEPVDKISKYTGYAIDKLKEIASAMGQTLV</sequence>
<dbReference type="AlphaFoldDB" id="A0A8I0DQX0"/>
<organism evidence="1 2">
    <name type="scientific">Blautia segnis</name>
    <dbReference type="NCBI Taxonomy" id="2763030"/>
    <lineage>
        <taxon>Bacteria</taxon>
        <taxon>Bacillati</taxon>
        <taxon>Bacillota</taxon>
        <taxon>Clostridia</taxon>
        <taxon>Lachnospirales</taxon>
        <taxon>Lachnospiraceae</taxon>
        <taxon>Blautia</taxon>
    </lineage>
</organism>
<keyword evidence="2" id="KW-1185">Reference proteome</keyword>
<accession>A0A8I0DQX0</accession>
<reference evidence="1 2" key="1">
    <citation type="submission" date="2020-08" db="EMBL/GenBank/DDBJ databases">
        <title>Genome public.</title>
        <authorList>
            <person name="Liu C."/>
            <person name="Sun Q."/>
        </authorList>
    </citation>
    <scope>NUCLEOTIDE SEQUENCE [LARGE SCALE GENOMIC DNA]</scope>
    <source>
        <strain evidence="1 2">BX17</strain>
    </source>
</reference>
<proteinExistence type="predicted"/>
<dbReference type="Proteomes" id="UP000652847">
    <property type="component" value="Unassembled WGS sequence"/>
</dbReference>
<evidence type="ECO:0008006" key="3">
    <source>
        <dbReference type="Google" id="ProtNLM"/>
    </source>
</evidence>
<gene>
    <name evidence="1" type="ORF">H8S54_08945</name>
</gene>
<name>A0A8I0DQX0_9FIRM</name>
<comment type="caution">
    <text evidence="1">The sequence shown here is derived from an EMBL/GenBank/DDBJ whole genome shotgun (WGS) entry which is preliminary data.</text>
</comment>
<evidence type="ECO:0000313" key="2">
    <source>
        <dbReference type="Proteomes" id="UP000652847"/>
    </source>
</evidence>
<dbReference type="EMBL" id="JACOOT010000020">
    <property type="protein sequence ID" value="MBC5651230.1"/>
    <property type="molecule type" value="Genomic_DNA"/>
</dbReference>